<accession>A0A2P7QIG3</accession>
<evidence type="ECO:0000259" key="3">
    <source>
        <dbReference type="PROSITE" id="PS50110"/>
    </source>
</evidence>
<name>A0A2P7QIG3_9SPHN</name>
<gene>
    <name evidence="4" type="ORF">C7I55_21700</name>
</gene>
<dbReference type="InterPro" id="IPR001789">
    <property type="entry name" value="Sig_transdc_resp-reg_receiver"/>
</dbReference>
<dbReference type="GO" id="GO:0000160">
    <property type="term" value="P:phosphorelay signal transduction system"/>
    <property type="evidence" value="ECO:0007669"/>
    <property type="project" value="InterPro"/>
</dbReference>
<feature type="domain" description="Response regulatory" evidence="3">
    <location>
        <begin position="31"/>
        <end position="144"/>
    </location>
</feature>
<dbReference type="AlphaFoldDB" id="A0A2P7QIG3"/>
<dbReference type="EMBL" id="PXYI01000008">
    <property type="protein sequence ID" value="PSJ37765.1"/>
    <property type="molecule type" value="Genomic_DNA"/>
</dbReference>
<dbReference type="Proteomes" id="UP000241167">
    <property type="component" value="Unassembled WGS sequence"/>
</dbReference>
<reference evidence="4 5" key="1">
    <citation type="submission" date="2018-03" db="EMBL/GenBank/DDBJ databases">
        <title>The draft genome of Sphingosinicella sp. GL-C-18.</title>
        <authorList>
            <person name="Liu L."/>
            <person name="Li L."/>
            <person name="Liang L."/>
            <person name="Zhang X."/>
            <person name="Wang T."/>
        </authorList>
    </citation>
    <scope>NUCLEOTIDE SEQUENCE [LARGE SCALE GENOMIC DNA]</scope>
    <source>
        <strain evidence="4 5">GL-C-18</strain>
    </source>
</reference>
<evidence type="ECO:0000256" key="2">
    <source>
        <dbReference type="PROSITE-ProRule" id="PRU00169"/>
    </source>
</evidence>
<comment type="caution">
    <text evidence="4">The sequence shown here is derived from an EMBL/GenBank/DDBJ whole genome shotgun (WGS) entry which is preliminary data.</text>
</comment>
<protein>
    <recommendedName>
        <fullName evidence="3">Response regulatory domain-containing protein</fullName>
    </recommendedName>
</protein>
<dbReference type="PANTHER" id="PTHR44591">
    <property type="entry name" value="STRESS RESPONSE REGULATOR PROTEIN 1"/>
    <property type="match status" value="1"/>
</dbReference>
<dbReference type="PANTHER" id="PTHR44591:SF21">
    <property type="entry name" value="TWO-COMPONENT RESPONSE REGULATOR"/>
    <property type="match status" value="1"/>
</dbReference>
<dbReference type="Gene3D" id="3.40.50.2300">
    <property type="match status" value="1"/>
</dbReference>
<proteinExistence type="predicted"/>
<dbReference type="Pfam" id="PF00072">
    <property type="entry name" value="Response_reg"/>
    <property type="match status" value="1"/>
</dbReference>
<dbReference type="SMART" id="SM00448">
    <property type="entry name" value="REC"/>
    <property type="match status" value="1"/>
</dbReference>
<dbReference type="InterPro" id="IPR011006">
    <property type="entry name" value="CheY-like_superfamily"/>
</dbReference>
<evidence type="ECO:0000313" key="4">
    <source>
        <dbReference type="EMBL" id="PSJ37765.1"/>
    </source>
</evidence>
<dbReference type="InterPro" id="IPR050595">
    <property type="entry name" value="Bact_response_regulator"/>
</dbReference>
<dbReference type="PROSITE" id="PS50110">
    <property type="entry name" value="RESPONSE_REGULATORY"/>
    <property type="match status" value="1"/>
</dbReference>
<keyword evidence="1 2" id="KW-0597">Phosphoprotein</keyword>
<keyword evidence="5" id="KW-1185">Reference proteome</keyword>
<sequence length="148" mass="16284">MRQGLQAGLPGPARSRTGWTTDRWSLAVGRCIMVVEDEPLVRMLLADHLREEQFEVAEAADADEAVRLLMELPAVAAVISDVRMPGSMNGLELAERIASTWPLVKVILTSGYLATEDNRLPATATFVPKPYQAEQISALLRNRLADSR</sequence>
<dbReference type="OrthoDB" id="9784719at2"/>
<feature type="modified residue" description="4-aspartylphosphate" evidence="2">
    <location>
        <position position="81"/>
    </location>
</feature>
<evidence type="ECO:0000313" key="5">
    <source>
        <dbReference type="Proteomes" id="UP000241167"/>
    </source>
</evidence>
<dbReference type="SUPFAM" id="SSF52172">
    <property type="entry name" value="CheY-like"/>
    <property type="match status" value="1"/>
</dbReference>
<evidence type="ECO:0000256" key="1">
    <source>
        <dbReference type="ARBA" id="ARBA00022553"/>
    </source>
</evidence>
<organism evidence="4 5">
    <name type="scientific">Allosphingosinicella deserti</name>
    <dbReference type="NCBI Taxonomy" id="2116704"/>
    <lineage>
        <taxon>Bacteria</taxon>
        <taxon>Pseudomonadati</taxon>
        <taxon>Pseudomonadota</taxon>
        <taxon>Alphaproteobacteria</taxon>
        <taxon>Sphingomonadales</taxon>
        <taxon>Sphingomonadaceae</taxon>
        <taxon>Allosphingosinicella</taxon>
    </lineage>
</organism>